<keyword evidence="1" id="KW-0812">Transmembrane</keyword>
<keyword evidence="1" id="KW-1133">Transmembrane helix</keyword>
<proteinExistence type="predicted"/>
<comment type="caution">
    <text evidence="2">The sequence shown here is derived from an EMBL/GenBank/DDBJ whole genome shotgun (WGS) entry which is preliminary data.</text>
</comment>
<reference evidence="2 3" key="1">
    <citation type="journal article" date="2016" name="Genome Biol. Evol.">
        <title>Gene Family Evolution Reflects Adaptation to Soil Environmental Stressors in the Genome of the Collembolan Orchesella cincta.</title>
        <authorList>
            <person name="Faddeeva-Vakhrusheva A."/>
            <person name="Derks M.F."/>
            <person name="Anvar S.Y."/>
            <person name="Agamennone V."/>
            <person name="Suring W."/>
            <person name="Smit S."/>
            <person name="van Straalen N.M."/>
            <person name="Roelofs D."/>
        </authorList>
    </citation>
    <scope>NUCLEOTIDE SEQUENCE [LARGE SCALE GENOMIC DNA]</scope>
    <source>
        <tissue evidence="2">Mixed pool</tissue>
    </source>
</reference>
<feature type="transmembrane region" description="Helical" evidence="1">
    <location>
        <begin position="325"/>
        <end position="345"/>
    </location>
</feature>
<keyword evidence="3" id="KW-1185">Reference proteome</keyword>
<evidence type="ECO:0000256" key="1">
    <source>
        <dbReference type="SAM" id="Phobius"/>
    </source>
</evidence>
<evidence type="ECO:0000313" key="3">
    <source>
        <dbReference type="Proteomes" id="UP000094527"/>
    </source>
</evidence>
<dbReference type="AlphaFoldDB" id="A0A1D2N147"/>
<name>A0A1D2N147_ORCCI</name>
<protein>
    <submittedName>
        <fullName evidence="2">Uncharacterized protein</fullName>
    </submittedName>
</protein>
<dbReference type="OMA" id="RITHEFN"/>
<organism evidence="2 3">
    <name type="scientific">Orchesella cincta</name>
    <name type="common">Springtail</name>
    <name type="synonym">Podura cincta</name>
    <dbReference type="NCBI Taxonomy" id="48709"/>
    <lineage>
        <taxon>Eukaryota</taxon>
        <taxon>Metazoa</taxon>
        <taxon>Ecdysozoa</taxon>
        <taxon>Arthropoda</taxon>
        <taxon>Hexapoda</taxon>
        <taxon>Collembola</taxon>
        <taxon>Entomobryomorpha</taxon>
        <taxon>Entomobryoidea</taxon>
        <taxon>Orchesellidae</taxon>
        <taxon>Orchesellinae</taxon>
        <taxon>Orchesella</taxon>
    </lineage>
</organism>
<dbReference type="Proteomes" id="UP000094527">
    <property type="component" value="Unassembled WGS sequence"/>
</dbReference>
<sequence>MDRITHEFNFGSADENANSMDSEAIMKEIRHLYNAKEVGLREASKSIRGSAPIMKSPQQKITVLLAGSHYAAKEKFLNLYFNGAQEEDELTSKVNNYENHDRIFITNGIRPRKCLTGVKVLDCCPHLAKLGYVPGLKDYLTTEIAAEKTKSLVSFIVAPENVDTLHHEVASDMNNIHVILPVMIEKPMKALVEAADLVFIFFDPTGRTPPSQILKPFDDLWEYHHHKMHLLLAKANEIPLETTLTQIVQQVWRHPQIQRLGCTPKVFCPDLSGRVLGEDEQLWNIIKEDANKCTEQALHQLGKDATYIENELTDQLEKKRKSFGILKVALVCFWVGILCACHFDFLSVNSGLFVATFCSLSPVFLSRLDKELLKRRIRFAHNALCWKESIQKPVPKLSKPE</sequence>
<keyword evidence="1" id="KW-0472">Membrane</keyword>
<feature type="transmembrane region" description="Helical" evidence="1">
    <location>
        <begin position="351"/>
        <end position="368"/>
    </location>
</feature>
<evidence type="ECO:0000313" key="2">
    <source>
        <dbReference type="EMBL" id="ODM98950.1"/>
    </source>
</evidence>
<gene>
    <name evidence="2" type="ORF">Ocin01_07730</name>
</gene>
<dbReference type="STRING" id="48709.A0A1D2N147"/>
<accession>A0A1D2N147</accession>
<dbReference type="EMBL" id="LJIJ01000308">
    <property type="protein sequence ID" value="ODM98950.1"/>
    <property type="molecule type" value="Genomic_DNA"/>
</dbReference>